<keyword evidence="2" id="KW-1185">Reference proteome</keyword>
<gene>
    <name evidence="1" type="ordered locus">RSal33209_1893</name>
</gene>
<sequence>MPLAEQLMKLRDKLPEGDLARIRNELLEQGKKTIPIYKDKESIGIEGKVAWVTGGAHLASEITQNADGSATLKLSGDIGVGAKGGSGKTGIEASLTG</sequence>
<organism evidence="1 2">
    <name type="scientific">Renibacterium salmoninarum (strain ATCC 33209 / DSM 20767 / JCM 11484 / NBRC 15589 / NCIMB 2235)</name>
    <dbReference type="NCBI Taxonomy" id="288705"/>
    <lineage>
        <taxon>Bacteria</taxon>
        <taxon>Bacillati</taxon>
        <taxon>Actinomycetota</taxon>
        <taxon>Actinomycetes</taxon>
        <taxon>Micrococcales</taxon>
        <taxon>Micrococcaceae</taxon>
        <taxon>Renibacterium</taxon>
    </lineage>
</organism>
<dbReference type="STRING" id="288705.RSal33209_1893"/>
<dbReference type="AlphaFoldDB" id="A9WQV3"/>
<name>A9WQV3_RENSM</name>
<accession>A9WQV3</accession>
<protein>
    <submittedName>
        <fullName evidence="1">Uncharacterized protein</fullName>
    </submittedName>
</protein>
<reference evidence="2" key="1">
    <citation type="journal article" date="2008" name="J. Bacteriol.">
        <title>Genome sequence of the fish pathogen Renibacterium salmoninarum suggests reductive evolution away from an environmental Arthrobacter ancestor.</title>
        <authorList>
            <person name="Wiens G.D."/>
            <person name="Rockey D.D."/>
            <person name="Wu Z."/>
            <person name="Chang J."/>
            <person name="Levy R."/>
            <person name="Crane S."/>
            <person name="Chen D.S."/>
            <person name="Capri G.R."/>
            <person name="Burnett J.R."/>
            <person name="Sudheesh P.S."/>
            <person name="Schipma M.J."/>
            <person name="Burd H."/>
            <person name="Bhattacharyya A."/>
            <person name="Rhodes L.D."/>
            <person name="Kaul R."/>
            <person name="Strom M.S."/>
        </authorList>
    </citation>
    <scope>NUCLEOTIDE SEQUENCE [LARGE SCALE GENOMIC DNA]</scope>
    <source>
        <strain evidence="2">ATCC 33209 / DSM 20767 / JCM 11484 / NBRC 15589 / NCIMB 2235</strain>
    </source>
</reference>
<dbReference type="KEGG" id="rsa:RSal33209_1893"/>
<evidence type="ECO:0000313" key="2">
    <source>
        <dbReference type="Proteomes" id="UP000002007"/>
    </source>
</evidence>
<evidence type="ECO:0000313" key="1">
    <source>
        <dbReference type="EMBL" id="ABY23626.1"/>
    </source>
</evidence>
<dbReference type="Proteomes" id="UP000002007">
    <property type="component" value="Chromosome"/>
</dbReference>
<dbReference type="EMBL" id="CP000910">
    <property type="protein sequence ID" value="ABY23626.1"/>
    <property type="molecule type" value="Genomic_DNA"/>
</dbReference>
<proteinExistence type="predicted"/>
<dbReference type="HOGENOM" id="CLU_2344639_0_0_11"/>